<dbReference type="Pfam" id="PF17921">
    <property type="entry name" value="Integrase_H2C2"/>
    <property type="match status" value="1"/>
</dbReference>
<proteinExistence type="predicted"/>
<evidence type="ECO:0000313" key="2">
    <source>
        <dbReference type="EMBL" id="GBO25085.1"/>
    </source>
</evidence>
<evidence type="ECO:0000259" key="1">
    <source>
        <dbReference type="Pfam" id="PF17921"/>
    </source>
</evidence>
<dbReference type="OrthoDB" id="422540at2759"/>
<dbReference type="Proteomes" id="UP000499080">
    <property type="component" value="Unassembled WGS sequence"/>
</dbReference>
<organism evidence="2 3">
    <name type="scientific">Araneus ventricosus</name>
    <name type="common">Orbweaver spider</name>
    <name type="synonym">Epeira ventricosa</name>
    <dbReference type="NCBI Taxonomy" id="182803"/>
    <lineage>
        <taxon>Eukaryota</taxon>
        <taxon>Metazoa</taxon>
        <taxon>Ecdysozoa</taxon>
        <taxon>Arthropoda</taxon>
        <taxon>Chelicerata</taxon>
        <taxon>Arachnida</taxon>
        <taxon>Araneae</taxon>
        <taxon>Araneomorphae</taxon>
        <taxon>Entelegynae</taxon>
        <taxon>Araneoidea</taxon>
        <taxon>Araneidae</taxon>
        <taxon>Araneus</taxon>
    </lineage>
</organism>
<name>A0A4Y2VIJ5_ARAVE</name>
<dbReference type="EMBL" id="BGPR01048069">
    <property type="protein sequence ID" value="GBO25085.1"/>
    <property type="molecule type" value="Genomic_DNA"/>
</dbReference>
<dbReference type="Gene3D" id="1.10.340.70">
    <property type="match status" value="1"/>
</dbReference>
<evidence type="ECO:0000313" key="3">
    <source>
        <dbReference type="Proteomes" id="UP000499080"/>
    </source>
</evidence>
<sequence>MGSGTGLELRPMYFTSSEKSLYCDVSTDTVRPYVTKSFPLQIFNHIYNLSHPGVKATQKLVAARFVWNNINKDCALWGSSSCIDRFTRLPEAFPIPYQSADTIACAFFARMDF</sequence>
<gene>
    <name evidence="2" type="ORF">AVEN_171307_1</name>
</gene>
<feature type="domain" description="Integrase zinc-binding" evidence="1">
    <location>
        <begin position="37"/>
        <end position="77"/>
    </location>
</feature>
<comment type="caution">
    <text evidence="2">The sequence shown here is derived from an EMBL/GenBank/DDBJ whole genome shotgun (WGS) entry which is preliminary data.</text>
</comment>
<dbReference type="AlphaFoldDB" id="A0A4Y2VIJ5"/>
<dbReference type="InterPro" id="IPR041588">
    <property type="entry name" value="Integrase_H2C2"/>
</dbReference>
<keyword evidence="3" id="KW-1185">Reference proteome</keyword>
<reference evidence="2 3" key="1">
    <citation type="journal article" date="2019" name="Sci. Rep.">
        <title>Orb-weaving spider Araneus ventricosus genome elucidates the spidroin gene catalogue.</title>
        <authorList>
            <person name="Kono N."/>
            <person name="Nakamura H."/>
            <person name="Ohtoshi R."/>
            <person name="Moran D.A.P."/>
            <person name="Shinohara A."/>
            <person name="Yoshida Y."/>
            <person name="Fujiwara M."/>
            <person name="Mori M."/>
            <person name="Tomita M."/>
            <person name="Arakawa K."/>
        </authorList>
    </citation>
    <scope>NUCLEOTIDE SEQUENCE [LARGE SCALE GENOMIC DNA]</scope>
</reference>
<accession>A0A4Y2VIJ5</accession>
<protein>
    <recommendedName>
        <fullName evidence="1">Integrase zinc-binding domain-containing protein</fullName>
    </recommendedName>
</protein>